<dbReference type="InterPro" id="IPR036236">
    <property type="entry name" value="Znf_C2H2_sf"/>
</dbReference>
<keyword evidence="4 6" id="KW-0862">Zinc</keyword>
<evidence type="ECO:0000259" key="7">
    <source>
        <dbReference type="PROSITE" id="PS50157"/>
    </source>
</evidence>
<keyword evidence="2" id="KW-0677">Repeat</keyword>
<dbReference type="PANTHER" id="PTHR24379">
    <property type="entry name" value="KRAB AND ZINC FINGER DOMAIN-CONTAINING"/>
    <property type="match status" value="1"/>
</dbReference>
<dbReference type="EMBL" id="GDQN01002124">
    <property type="protein sequence ID" value="JAT88930.1"/>
    <property type="molecule type" value="Transcribed_RNA"/>
</dbReference>
<evidence type="ECO:0000256" key="6">
    <source>
        <dbReference type="PROSITE-ProRule" id="PRU01263"/>
    </source>
</evidence>
<evidence type="ECO:0000256" key="5">
    <source>
        <dbReference type="PROSITE-ProRule" id="PRU00042"/>
    </source>
</evidence>
<evidence type="ECO:0000256" key="3">
    <source>
        <dbReference type="ARBA" id="ARBA00022771"/>
    </source>
</evidence>
<gene>
    <name evidence="9" type="ORF">g.5719</name>
</gene>
<dbReference type="OrthoDB" id="8922241at2759"/>
<feature type="domain" description="ZAD" evidence="8">
    <location>
        <begin position="60"/>
        <end position="142"/>
    </location>
</feature>
<feature type="binding site" evidence="6">
    <location>
        <position position="115"/>
    </location>
    <ligand>
        <name>Zn(2+)</name>
        <dbReference type="ChEBI" id="CHEBI:29105"/>
    </ligand>
</feature>
<dbReference type="PANTHER" id="PTHR24379:SF121">
    <property type="entry name" value="C2H2-TYPE DOMAIN-CONTAINING PROTEIN"/>
    <property type="match status" value="1"/>
</dbReference>
<protein>
    <submittedName>
        <fullName evidence="9">Uncharacterized protein</fullName>
    </submittedName>
</protein>
<name>A0A1E1WPK7_PECGO</name>
<dbReference type="Gene3D" id="3.30.160.60">
    <property type="entry name" value="Classic Zinc Finger"/>
    <property type="match status" value="1"/>
</dbReference>
<keyword evidence="1 6" id="KW-0479">Metal-binding</keyword>
<dbReference type="GO" id="GO:0008270">
    <property type="term" value="F:zinc ion binding"/>
    <property type="evidence" value="ECO:0007669"/>
    <property type="project" value="UniProtKB-UniRule"/>
</dbReference>
<evidence type="ECO:0000259" key="8">
    <source>
        <dbReference type="PROSITE" id="PS51915"/>
    </source>
</evidence>
<evidence type="ECO:0000256" key="1">
    <source>
        <dbReference type="ARBA" id="ARBA00022723"/>
    </source>
</evidence>
<sequence length="320" mass="37295">MENLEPKKPVKTYSNVRKLNQKASARPETRKLKTVVVIKRDVLTTKKAVELLLSGTLKKKVCRYCLNITYPLSELDQLMQIGGNGAIYKVTIRDVVASVHPFKVTDDPNFPNKICEKCLNEALRAYIFAQQCDQAERALRNCFEDMYDKLNKLDPLERQKKRGRQKTHPNHNVLYTEHRNVIDYAEPIINLINSSAVSVTNEPQMSELECKRCWQVLPNLESLVNHEKIHPKTMWYHCRICGKSFAKRYQINRHLRHHAKETNPNLEESQTGFICNQCGHATDSYNVHLQHIEKHKFKMVLEHLVDREMDKLCAICFDNK</sequence>
<accession>A0A1E1WPK7</accession>
<dbReference type="SMART" id="SM00868">
    <property type="entry name" value="zf-AD"/>
    <property type="match status" value="1"/>
</dbReference>
<feature type="binding site" evidence="6">
    <location>
        <position position="62"/>
    </location>
    <ligand>
        <name>Zn(2+)</name>
        <dbReference type="ChEBI" id="CHEBI:29105"/>
    </ligand>
</feature>
<dbReference type="InterPro" id="IPR013087">
    <property type="entry name" value="Znf_C2H2_type"/>
</dbReference>
<feature type="non-terminal residue" evidence="9">
    <location>
        <position position="320"/>
    </location>
</feature>
<evidence type="ECO:0000256" key="2">
    <source>
        <dbReference type="ARBA" id="ARBA00022737"/>
    </source>
</evidence>
<feature type="binding site" evidence="6">
    <location>
        <position position="118"/>
    </location>
    <ligand>
        <name>Zn(2+)</name>
        <dbReference type="ChEBI" id="CHEBI:29105"/>
    </ligand>
</feature>
<dbReference type="PROSITE" id="PS51915">
    <property type="entry name" value="ZAD"/>
    <property type="match status" value="1"/>
</dbReference>
<dbReference type="PROSITE" id="PS50157">
    <property type="entry name" value="ZINC_FINGER_C2H2_2"/>
    <property type="match status" value="1"/>
</dbReference>
<reference evidence="9" key="1">
    <citation type="submission" date="2015-09" db="EMBL/GenBank/DDBJ databases">
        <title>De novo assembly of Pectinophora gossypiella (Pink Bollworm) gut transcriptome.</title>
        <authorList>
            <person name="Tassone E.E."/>
        </authorList>
    </citation>
    <scope>NUCLEOTIDE SEQUENCE</scope>
</reference>
<proteinExistence type="predicted"/>
<feature type="domain" description="C2H2-type" evidence="7">
    <location>
        <begin position="236"/>
        <end position="263"/>
    </location>
</feature>
<organism evidence="9">
    <name type="scientific">Pectinophora gossypiella</name>
    <name type="common">Cotton pink bollworm</name>
    <name type="synonym">Depressaria gossypiella</name>
    <dbReference type="NCBI Taxonomy" id="13191"/>
    <lineage>
        <taxon>Eukaryota</taxon>
        <taxon>Metazoa</taxon>
        <taxon>Ecdysozoa</taxon>
        <taxon>Arthropoda</taxon>
        <taxon>Hexapoda</taxon>
        <taxon>Insecta</taxon>
        <taxon>Pterygota</taxon>
        <taxon>Neoptera</taxon>
        <taxon>Endopterygota</taxon>
        <taxon>Lepidoptera</taxon>
        <taxon>Glossata</taxon>
        <taxon>Ditrysia</taxon>
        <taxon>Gelechioidea</taxon>
        <taxon>Gelechiidae</taxon>
        <taxon>Apatetrinae</taxon>
        <taxon>Pectinophora</taxon>
    </lineage>
</organism>
<dbReference type="AlphaFoldDB" id="A0A1E1WPK7"/>
<feature type="binding site" evidence="6">
    <location>
        <position position="65"/>
    </location>
    <ligand>
        <name>Zn(2+)</name>
        <dbReference type="ChEBI" id="CHEBI:29105"/>
    </ligand>
</feature>
<dbReference type="SUPFAM" id="SSF57667">
    <property type="entry name" value="beta-beta-alpha zinc fingers"/>
    <property type="match status" value="1"/>
</dbReference>
<dbReference type="SMART" id="SM00355">
    <property type="entry name" value="ZnF_C2H2"/>
    <property type="match status" value="3"/>
</dbReference>
<dbReference type="PROSITE" id="PS00028">
    <property type="entry name" value="ZINC_FINGER_C2H2_1"/>
    <property type="match status" value="1"/>
</dbReference>
<dbReference type="SUPFAM" id="SSF57716">
    <property type="entry name" value="Glucocorticoid receptor-like (DNA-binding domain)"/>
    <property type="match status" value="1"/>
</dbReference>
<evidence type="ECO:0000256" key="4">
    <source>
        <dbReference type="ARBA" id="ARBA00022833"/>
    </source>
</evidence>
<dbReference type="Pfam" id="PF07776">
    <property type="entry name" value="zf-AD"/>
    <property type="match status" value="1"/>
</dbReference>
<dbReference type="GO" id="GO:0005634">
    <property type="term" value="C:nucleus"/>
    <property type="evidence" value="ECO:0007669"/>
    <property type="project" value="InterPro"/>
</dbReference>
<keyword evidence="3 5" id="KW-0863">Zinc-finger</keyword>
<evidence type="ECO:0000313" key="9">
    <source>
        <dbReference type="EMBL" id="JAT88930.1"/>
    </source>
</evidence>
<dbReference type="InterPro" id="IPR012934">
    <property type="entry name" value="Znf_AD"/>
</dbReference>